<evidence type="ECO:0008006" key="3">
    <source>
        <dbReference type="Google" id="ProtNLM"/>
    </source>
</evidence>
<comment type="caution">
    <text evidence="1">The sequence shown here is derived from an EMBL/GenBank/DDBJ whole genome shotgun (WGS) entry which is preliminary data.</text>
</comment>
<dbReference type="InterPro" id="IPR052895">
    <property type="entry name" value="HetReg/Transcr_Mod"/>
</dbReference>
<proteinExistence type="predicted"/>
<dbReference type="Proteomes" id="UP000799777">
    <property type="component" value="Unassembled WGS sequence"/>
</dbReference>
<dbReference type="OrthoDB" id="5386682at2759"/>
<gene>
    <name evidence="1" type="ORF">EK21DRAFT_73415</name>
</gene>
<dbReference type="EMBL" id="ML978237">
    <property type="protein sequence ID" value="KAF2026739.1"/>
    <property type="molecule type" value="Genomic_DNA"/>
</dbReference>
<dbReference type="PANTHER" id="PTHR24148">
    <property type="entry name" value="ANKYRIN REPEAT DOMAIN-CONTAINING PROTEIN 39 HOMOLOG-RELATED"/>
    <property type="match status" value="1"/>
</dbReference>
<dbReference type="PANTHER" id="PTHR24148:SF80">
    <property type="entry name" value="HETEROKARYON INCOMPATIBILITY DOMAIN-CONTAINING PROTEIN"/>
    <property type="match status" value="1"/>
</dbReference>
<evidence type="ECO:0000313" key="2">
    <source>
        <dbReference type="Proteomes" id="UP000799777"/>
    </source>
</evidence>
<evidence type="ECO:0000313" key="1">
    <source>
        <dbReference type="EMBL" id="KAF2026739.1"/>
    </source>
</evidence>
<accession>A0A9P4H3T1</accession>
<name>A0A9P4H3T1_9PLEO</name>
<keyword evidence="2" id="KW-1185">Reference proteome</keyword>
<dbReference type="Pfam" id="PF26639">
    <property type="entry name" value="Het-6_barrel"/>
    <property type="match status" value="1"/>
</dbReference>
<reference evidence="1" key="1">
    <citation type="journal article" date="2020" name="Stud. Mycol.">
        <title>101 Dothideomycetes genomes: a test case for predicting lifestyles and emergence of pathogens.</title>
        <authorList>
            <person name="Haridas S."/>
            <person name="Albert R."/>
            <person name="Binder M."/>
            <person name="Bloem J."/>
            <person name="Labutti K."/>
            <person name="Salamov A."/>
            <person name="Andreopoulos B."/>
            <person name="Baker S."/>
            <person name="Barry K."/>
            <person name="Bills G."/>
            <person name="Bluhm B."/>
            <person name="Cannon C."/>
            <person name="Castanera R."/>
            <person name="Culley D."/>
            <person name="Daum C."/>
            <person name="Ezra D."/>
            <person name="Gonzalez J."/>
            <person name="Henrissat B."/>
            <person name="Kuo A."/>
            <person name="Liang C."/>
            <person name="Lipzen A."/>
            <person name="Lutzoni F."/>
            <person name="Magnuson J."/>
            <person name="Mondo S."/>
            <person name="Nolan M."/>
            <person name="Ohm R."/>
            <person name="Pangilinan J."/>
            <person name="Park H.-J."/>
            <person name="Ramirez L."/>
            <person name="Alfaro M."/>
            <person name="Sun H."/>
            <person name="Tritt A."/>
            <person name="Yoshinaga Y."/>
            <person name="Zwiers L.-H."/>
            <person name="Turgeon B."/>
            <person name="Goodwin S."/>
            <person name="Spatafora J."/>
            <person name="Crous P."/>
            <person name="Grigoriev I."/>
        </authorList>
    </citation>
    <scope>NUCLEOTIDE SEQUENCE</scope>
    <source>
        <strain evidence="1">CBS 110217</strain>
    </source>
</reference>
<dbReference type="AlphaFoldDB" id="A0A9P4H3T1"/>
<protein>
    <recommendedName>
        <fullName evidence="3">Heterokaryon incompatibility domain-containing protein</fullName>
    </recommendedName>
</protein>
<sequence length="467" mass="51793">MMGKIYARAENVKIWLGKEDKRPLGFVNPRSTMSVFHIGTYGRIPISLSFIAQALRNARRPKNKVATKRPMEDSVHRNASYGFPPPEAPEWNVVRDFFANAWFERVWVVQEAVLASKATALIGDWEVEWAAIGQAAVWFQSKGYAVPANAVDKVYATFGMAEELASMEEDGYDKLVEPDYATKSVLKVYRDIARFLIIQHGNLDIFSHAGKSALSDWPSWVPNWRHEKASNAMSTRAVGEAYSASGQQPLSIGISGNVNAISLQGSEVDSVVAYGDRLASYGFGYVTYQEEVDFVRTAWELCMGRISATSSASPNDGIARTFIQTLTAGLSNTNKLISEDPSFDADALQWFSQHAPQMLPAAPILQRLKWLINQRPDPGRFHEAFVRACVDRRFFVTKKGLMGIGPDTMKEGDIVVVLFGGRVPYLLRPAGTGHSFLGECYAPGLMDGEAIRDWNKRGGEGVFFELV</sequence>
<organism evidence="1 2">
    <name type="scientific">Setomelanomma holmii</name>
    <dbReference type="NCBI Taxonomy" id="210430"/>
    <lineage>
        <taxon>Eukaryota</taxon>
        <taxon>Fungi</taxon>
        <taxon>Dikarya</taxon>
        <taxon>Ascomycota</taxon>
        <taxon>Pezizomycotina</taxon>
        <taxon>Dothideomycetes</taxon>
        <taxon>Pleosporomycetidae</taxon>
        <taxon>Pleosporales</taxon>
        <taxon>Pleosporineae</taxon>
        <taxon>Phaeosphaeriaceae</taxon>
        <taxon>Setomelanomma</taxon>
    </lineage>
</organism>